<feature type="transmembrane region" description="Helical" evidence="1">
    <location>
        <begin position="12"/>
        <end position="34"/>
    </location>
</feature>
<gene>
    <name evidence="2" type="ORF">P3TCK_07514</name>
</gene>
<keyword evidence="1" id="KW-0472">Membrane</keyword>
<dbReference type="HOGENOM" id="CLU_979531_0_0_6"/>
<evidence type="ECO:0000313" key="2">
    <source>
        <dbReference type="EMBL" id="EAS41353.1"/>
    </source>
</evidence>
<organism evidence="2 3">
    <name type="scientific">Photobacterium profundum 3TCK</name>
    <dbReference type="NCBI Taxonomy" id="314280"/>
    <lineage>
        <taxon>Bacteria</taxon>
        <taxon>Pseudomonadati</taxon>
        <taxon>Pseudomonadota</taxon>
        <taxon>Gammaproteobacteria</taxon>
        <taxon>Vibrionales</taxon>
        <taxon>Vibrionaceae</taxon>
        <taxon>Photobacterium</taxon>
    </lineage>
</organism>
<dbReference type="RefSeq" id="WP_006229519.1">
    <property type="nucleotide sequence ID" value="NZ_CH724134.1"/>
</dbReference>
<protein>
    <submittedName>
        <fullName evidence="2">Uncharacterized protein</fullName>
    </submittedName>
</protein>
<name>Q1YYG9_9GAMM</name>
<keyword evidence="1" id="KW-0812">Transmembrane</keyword>
<evidence type="ECO:0000313" key="3">
    <source>
        <dbReference type="Proteomes" id="UP000003789"/>
    </source>
</evidence>
<accession>Q1YYG9</accession>
<evidence type="ECO:0000256" key="1">
    <source>
        <dbReference type="SAM" id="Phobius"/>
    </source>
</evidence>
<proteinExistence type="predicted"/>
<feature type="transmembrane region" description="Helical" evidence="1">
    <location>
        <begin position="46"/>
        <end position="67"/>
    </location>
</feature>
<dbReference type="Proteomes" id="UP000003789">
    <property type="component" value="Unassembled WGS sequence"/>
</dbReference>
<keyword evidence="1" id="KW-1133">Transmembrane helix</keyword>
<feature type="transmembrane region" description="Helical" evidence="1">
    <location>
        <begin position="162"/>
        <end position="179"/>
    </location>
</feature>
<dbReference type="EMBL" id="AAPH01000036">
    <property type="protein sequence ID" value="EAS41353.1"/>
    <property type="molecule type" value="Genomic_DNA"/>
</dbReference>
<dbReference type="AlphaFoldDB" id="Q1YYG9"/>
<comment type="caution">
    <text evidence="2">The sequence shown here is derived from an EMBL/GenBank/DDBJ whole genome shotgun (WGS) entry which is preliminary data.</text>
</comment>
<feature type="transmembrane region" description="Helical" evidence="1">
    <location>
        <begin position="185"/>
        <end position="209"/>
    </location>
</feature>
<sequence>MQEFKIDKKLITLMKGCLVFFLAFIVFGFLLPFFPDNEAETSGTAIRTTILCTVVFGVFSILTWLTIRKLPYVDVVIDDDGIWYKHLGKEQGLIPWKKISKVKERDLLQCLYLLDSNGIKLLRVEYQLIDFEILRYHLFEKINTKPSELECSRFTKGYHYHMFNLFGVIAFTALGLYLGTNGNHLLGYGGMSFLVVITIYDYAITAYGIEINNGAIKIYYPIGNKNILISDIAGVHIVDEFERGSRTPEVWVISRQSKKPFKLKKLGVDSNLLFAVIRKAVQLP</sequence>
<reference evidence="2 3" key="1">
    <citation type="submission" date="2006-03" db="EMBL/GenBank/DDBJ databases">
        <authorList>
            <person name="Bartlett D.H."/>
            <person name="Valle G."/>
            <person name="Lauro F.M."/>
            <person name="Vezzi A."/>
            <person name="Simonato F."/>
            <person name="Eloe E."/>
            <person name="Vitulo N."/>
            <person name="Stratton T.K."/>
            <person name="D'angelo M."/>
            <person name="Ferriera S."/>
            <person name="Johnson J."/>
            <person name="Kravitz S."/>
            <person name="Beeson K."/>
            <person name="Sutton G."/>
            <person name="Rogers Y."/>
            <person name="Friedman R."/>
            <person name="Frazier M."/>
            <person name="Venter J.C."/>
        </authorList>
    </citation>
    <scope>NUCLEOTIDE SEQUENCE [LARGE SCALE GENOMIC DNA]</scope>
    <source>
        <strain evidence="2 3">3TCK</strain>
    </source>
</reference>